<dbReference type="Proteomes" id="UP000268070">
    <property type="component" value="Chromosome"/>
</dbReference>
<sequence>MSSHFISRVPDFDHQLGACVNAMSQDDAIGQILVFERMRGTLHMRHIASTDLVDTDIDHYEMLVFDGGNTSGDTWKHIFFPRQREHYFVYED</sequence>
<accession>A0A3G2HR23</accession>
<keyword evidence="1" id="KW-0808">Transferase</keyword>
<gene>
    <name evidence="1" type="ORF">D3M96_02935</name>
</gene>
<keyword evidence="1" id="KW-0418">Kinase</keyword>
<name>A0A3G2HR23_9BURK</name>
<dbReference type="AlphaFoldDB" id="A0A3G2HR23"/>
<protein>
    <submittedName>
        <fullName evidence="1">Uridylate kinase</fullName>
    </submittedName>
</protein>
<dbReference type="RefSeq" id="WP_121737982.1">
    <property type="nucleotide sequence ID" value="NZ_CP032153.1"/>
</dbReference>
<organism evidence="1 2">
    <name type="scientific">Alcaligenes aquatilis</name>
    <dbReference type="NCBI Taxonomy" id="323284"/>
    <lineage>
        <taxon>Bacteria</taxon>
        <taxon>Pseudomonadati</taxon>
        <taxon>Pseudomonadota</taxon>
        <taxon>Betaproteobacteria</taxon>
        <taxon>Burkholderiales</taxon>
        <taxon>Alcaligenaceae</taxon>
        <taxon>Alcaligenes</taxon>
    </lineage>
</organism>
<evidence type="ECO:0000313" key="2">
    <source>
        <dbReference type="Proteomes" id="UP000268070"/>
    </source>
</evidence>
<dbReference type="OrthoDB" id="6888555at2"/>
<reference evidence="1 2" key="1">
    <citation type="submission" date="2018-09" db="EMBL/GenBank/DDBJ databases">
        <title>Complete genome sequence of the hydrocarbonoclastic bacterium Alcaligenes aquatilis QD168, isolated from a crude-oil polluted marine sediment of Central Chile.</title>
        <authorList>
            <person name="Duran R.E."/>
            <person name="Barra B."/>
            <person name="Salva-Serra F."/>
            <person name="Mendez V."/>
            <person name="Moore E.R.B."/>
            <person name="Seeger M."/>
        </authorList>
    </citation>
    <scope>NUCLEOTIDE SEQUENCE [LARGE SCALE GENOMIC DNA]</scope>
    <source>
        <strain evidence="1 2">QD168</strain>
    </source>
</reference>
<dbReference type="KEGG" id="aaqu:D3M96_02935"/>
<dbReference type="GO" id="GO:0016301">
    <property type="term" value="F:kinase activity"/>
    <property type="evidence" value="ECO:0007669"/>
    <property type="project" value="UniProtKB-KW"/>
</dbReference>
<evidence type="ECO:0000313" key="1">
    <source>
        <dbReference type="EMBL" id="AYN19580.1"/>
    </source>
</evidence>
<proteinExistence type="predicted"/>
<dbReference type="EMBL" id="CP032153">
    <property type="protein sequence ID" value="AYN19580.1"/>
    <property type="molecule type" value="Genomic_DNA"/>
</dbReference>